<gene>
    <name evidence="2" type="ORF">GCM10022381_32920</name>
</gene>
<dbReference type="Gene3D" id="3.50.50.60">
    <property type="entry name" value="FAD/NAD(P)-binding domain"/>
    <property type="match status" value="2"/>
</dbReference>
<dbReference type="InterPro" id="IPR002937">
    <property type="entry name" value="Amino_oxidase"/>
</dbReference>
<name>A0ABP7KY02_9MICO</name>
<feature type="domain" description="Amine oxidase" evidence="1">
    <location>
        <begin position="266"/>
        <end position="433"/>
    </location>
</feature>
<dbReference type="PANTHER" id="PTHR10742:SF410">
    <property type="entry name" value="LYSINE-SPECIFIC HISTONE DEMETHYLASE 2"/>
    <property type="match status" value="1"/>
</dbReference>
<evidence type="ECO:0000313" key="2">
    <source>
        <dbReference type="EMBL" id="GAA3888442.1"/>
    </source>
</evidence>
<sequence length="434" mass="44603">MQRTNWSSDPFAGGSFSYQAVGSTPAQRVDLATPVLDRVFLAGEALSETEPGTAQGAQGSGRAVATAVAAAAPDGERIAVIGAGLAGLTAARQLSDAGYAVIVVEARDRIGGRIDTVTGSDWPFPIELGASFVRSTTPLDSTSLDEELSAAGVATAPFNTPAETRDRAGEIVTVPDTGARLLTAGLAWAATQPHDVSVADALVGSGAPTPPPTAPAEPNAATAPIALTDADWLGLALVTDLEMPTGASAAHVSAWYAPTPSTVGAEEADERIVLGGYSTLLTSMAADLDVMLSTIVTKIAYTAETVSLRMATGESVNVDRVVVTVPLGVLQAGAIEFSPPLPFAHRGAIAALGMGVLDKIWLRYDTPFWTTDAELWNVVGDGVDFPVWVNLQPLTGQPVLMGLTAADSALRLAKENDDAVVAAALRSLEPFVGH</sequence>
<dbReference type="Pfam" id="PF01593">
    <property type="entry name" value="Amino_oxidase"/>
    <property type="match status" value="3"/>
</dbReference>
<dbReference type="SUPFAM" id="SSF54373">
    <property type="entry name" value="FAD-linked reductases, C-terminal domain"/>
    <property type="match status" value="1"/>
</dbReference>
<dbReference type="InterPro" id="IPR036188">
    <property type="entry name" value="FAD/NAD-bd_sf"/>
</dbReference>
<protein>
    <submittedName>
        <fullName evidence="2">NAD(P)/FAD-dependent oxidoreductase</fullName>
    </submittedName>
</protein>
<dbReference type="InterPro" id="IPR050281">
    <property type="entry name" value="Flavin_monoamine_oxidase"/>
</dbReference>
<keyword evidence="3" id="KW-1185">Reference proteome</keyword>
<dbReference type="SUPFAM" id="SSF51905">
    <property type="entry name" value="FAD/NAD(P)-binding domain"/>
    <property type="match status" value="1"/>
</dbReference>
<organism evidence="2 3">
    <name type="scientific">Leifsonia kafniensis</name>
    <dbReference type="NCBI Taxonomy" id="475957"/>
    <lineage>
        <taxon>Bacteria</taxon>
        <taxon>Bacillati</taxon>
        <taxon>Actinomycetota</taxon>
        <taxon>Actinomycetes</taxon>
        <taxon>Micrococcales</taxon>
        <taxon>Microbacteriaceae</taxon>
        <taxon>Leifsonia</taxon>
    </lineage>
</organism>
<feature type="domain" description="Amine oxidase" evidence="1">
    <location>
        <begin position="3"/>
        <end position="68"/>
    </location>
</feature>
<dbReference type="EMBL" id="BAABCN010000012">
    <property type="protein sequence ID" value="GAA3888442.1"/>
    <property type="molecule type" value="Genomic_DNA"/>
</dbReference>
<accession>A0ABP7KY02</accession>
<dbReference type="PANTHER" id="PTHR10742">
    <property type="entry name" value="FLAVIN MONOAMINE OXIDASE"/>
    <property type="match status" value="1"/>
</dbReference>
<reference evidence="3" key="1">
    <citation type="journal article" date="2019" name="Int. J. Syst. Evol. Microbiol.">
        <title>The Global Catalogue of Microorganisms (GCM) 10K type strain sequencing project: providing services to taxonomists for standard genome sequencing and annotation.</title>
        <authorList>
            <consortium name="The Broad Institute Genomics Platform"/>
            <consortium name="The Broad Institute Genome Sequencing Center for Infectious Disease"/>
            <person name="Wu L."/>
            <person name="Ma J."/>
        </authorList>
    </citation>
    <scope>NUCLEOTIDE SEQUENCE [LARGE SCALE GENOMIC DNA]</scope>
    <source>
        <strain evidence="3">JCM 17021</strain>
    </source>
</reference>
<feature type="domain" description="Amine oxidase" evidence="1">
    <location>
        <begin position="85"/>
        <end position="136"/>
    </location>
</feature>
<evidence type="ECO:0000313" key="3">
    <source>
        <dbReference type="Proteomes" id="UP001501803"/>
    </source>
</evidence>
<evidence type="ECO:0000259" key="1">
    <source>
        <dbReference type="Pfam" id="PF01593"/>
    </source>
</evidence>
<comment type="caution">
    <text evidence="2">The sequence shown here is derived from an EMBL/GenBank/DDBJ whole genome shotgun (WGS) entry which is preliminary data.</text>
</comment>
<proteinExistence type="predicted"/>
<dbReference type="Proteomes" id="UP001501803">
    <property type="component" value="Unassembled WGS sequence"/>
</dbReference>